<gene>
    <name evidence="3" type="ORF">C8N46_103165</name>
</gene>
<organism evidence="3 4">
    <name type="scientific">Kordia periserrulae</name>
    <dbReference type="NCBI Taxonomy" id="701523"/>
    <lineage>
        <taxon>Bacteria</taxon>
        <taxon>Pseudomonadati</taxon>
        <taxon>Bacteroidota</taxon>
        <taxon>Flavobacteriia</taxon>
        <taxon>Flavobacteriales</taxon>
        <taxon>Flavobacteriaceae</taxon>
        <taxon>Kordia</taxon>
    </lineage>
</organism>
<dbReference type="Proteomes" id="UP000244090">
    <property type="component" value="Unassembled WGS sequence"/>
</dbReference>
<proteinExistence type="predicted"/>
<sequence>MELKDNKNRAQTERYVRAQKKVDAIKGFYIHLLVYICVNLFISIKKIMRNMDNGETFQEAFFDIGTFIVWLAWGIGLAFHAFNVFVENGVLGKKWEEQKIKEYMEEEKRQDWY</sequence>
<dbReference type="AlphaFoldDB" id="A0A2T6C1E9"/>
<dbReference type="EMBL" id="QBKT01000003">
    <property type="protein sequence ID" value="PTX62067.1"/>
    <property type="molecule type" value="Genomic_DNA"/>
</dbReference>
<evidence type="ECO:0000256" key="1">
    <source>
        <dbReference type="SAM" id="Phobius"/>
    </source>
</evidence>
<protein>
    <submittedName>
        <fullName evidence="3">2TM domain-containing protein</fullName>
    </submittedName>
</protein>
<keyword evidence="1" id="KW-0472">Membrane</keyword>
<evidence type="ECO:0000313" key="4">
    <source>
        <dbReference type="Proteomes" id="UP000244090"/>
    </source>
</evidence>
<reference evidence="3 4" key="1">
    <citation type="submission" date="2018-04" db="EMBL/GenBank/DDBJ databases">
        <title>Genomic Encyclopedia of Archaeal and Bacterial Type Strains, Phase II (KMG-II): from individual species to whole genera.</title>
        <authorList>
            <person name="Goeker M."/>
        </authorList>
    </citation>
    <scope>NUCLEOTIDE SEQUENCE [LARGE SCALE GENOMIC DNA]</scope>
    <source>
        <strain evidence="3 4">DSM 25731</strain>
    </source>
</reference>
<evidence type="ECO:0000259" key="2">
    <source>
        <dbReference type="Pfam" id="PF13239"/>
    </source>
</evidence>
<keyword evidence="1" id="KW-1133">Transmembrane helix</keyword>
<name>A0A2T6C1E9_9FLAO</name>
<accession>A0A2T6C1E9</accession>
<evidence type="ECO:0000313" key="3">
    <source>
        <dbReference type="EMBL" id="PTX62067.1"/>
    </source>
</evidence>
<keyword evidence="4" id="KW-1185">Reference proteome</keyword>
<comment type="caution">
    <text evidence="3">The sequence shown here is derived from an EMBL/GenBank/DDBJ whole genome shotgun (WGS) entry which is preliminary data.</text>
</comment>
<feature type="transmembrane region" description="Helical" evidence="1">
    <location>
        <begin position="64"/>
        <end position="86"/>
    </location>
</feature>
<dbReference type="OrthoDB" id="8965954at2"/>
<feature type="domain" description="2TM" evidence="2">
    <location>
        <begin position="17"/>
        <end position="105"/>
    </location>
</feature>
<dbReference type="InterPro" id="IPR025698">
    <property type="entry name" value="2TM_dom"/>
</dbReference>
<dbReference type="Pfam" id="PF13239">
    <property type="entry name" value="2TM"/>
    <property type="match status" value="1"/>
</dbReference>
<feature type="transmembrane region" description="Helical" evidence="1">
    <location>
        <begin position="27"/>
        <end position="44"/>
    </location>
</feature>
<dbReference type="RefSeq" id="WP_108114293.1">
    <property type="nucleotide sequence ID" value="NZ_QBKT01000003.1"/>
</dbReference>
<keyword evidence="1" id="KW-0812">Transmembrane</keyword>